<evidence type="ECO:0000313" key="1">
    <source>
        <dbReference type="EMBL" id="PLR83891.1"/>
    </source>
</evidence>
<organism evidence="1 3">
    <name type="scientific">Bacillus canaveralius</name>
    <dbReference type="NCBI Taxonomy" id="1403243"/>
    <lineage>
        <taxon>Bacteria</taxon>
        <taxon>Bacillati</taxon>
        <taxon>Bacillota</taxon>
        <taxon>Bacilli</taxon>
        <taxon>Bacillales</taxon>
        <taxon>Bacillaceae</taxon>
        <taxon>Bacillus</taxon>
    </lineage>
</organism>
<protein>
    <submittedName>
        <fullName evidence="1">Uncharacterized protein</fullName>
    </submittedName>
</protein>
<sequence>MSINIQEKSAREVIETCFPREVRMKIPGIINNAYMWSYRITQNTGLFNWERGKTLIPNIKNIAVEFFLVQEIKNGNLPLKWRVGYTSNKSASLIELYTDELLLHVNQVNSKNNIGRPAFCRDQYIKHFQSYIDFDEHGLSFDEIRDKPQYFQLNHGYQSQEPLFISLGIPGENEKWIGEIQLLEEFTLIDGKYPKSKPEDIKEFSLEEFQQFAEEVGKNEREGTNA</sequence>
<evidence type="ECO:0000313" key="2">
    <source>
        <dbReference type="EMBL" id="PLR88427.1"/>
    </source>
</evidence>
<keyword evidence="4" id="KW-1185">Reference proteome</keyword>
<dbReference type="AlphaFoldDB" id="A0A2N5GNG6"/>
<dbReference type="Proteomes" id="UP000234951">
    <property type="component" value="Unassembled WGS sequence"/>
</dbReference>
<dbReference type="RefSeq" id="WP_101576773.1">
    <property type="nucleotide sequence ID" value="NZ_PGVA01000015.1"/>
</dbReference>
<reference evidence="2 4" key="2">
    <citation type="submission" date="2017-12" db="EMBL/GenBank/DDBJ databases">
        <title>Comparative Functional Genomics of Dry Heat Resistant strains isolated from the Viking Spacecraft.</title>
        <authorList>
            <person name="Seuylemezian A."/>
            <person name="Cooper K."/>
            <person name="Vaishampayan P."/>
        </authorList>
    </citation>
    <scope>NUCLEOTIDE SEQUENCE [LARGE SCALE GENOMIC DNA]</scope>
    <source>
        <strain evidence="2 4">ATCC 29669</strain>
    </source>
</reference>
<accession>A0A2N5GNG6</accession>
<reference evidence="1 3" key="1">
    <citation type="submission" date="2017-11" db="EMBL/GenBank/DDBJ databases">
        <title>Comparitive Functional Genomics of Dry Heat Resistant strains isolated from the Viking Spacecraft.</title>
        <authorList>
            <person name="Seuylemezian A."/>
            <person name="Cooper K."/>
            <person name="Vaishampayan P."/>
        </authorList>
    </citation>
    <scope>NUCLEOTIDE SEQUENCE [LARGE SCALE GENOMIC DNA]</scope>
    <source>
        <strain evidence="1 3">M4.6</strain>
    </source>
</reference>
<comment type="caution">
    <text evidence="1">The sequence shown here is derived from an EMBL/GenBank/DDBJ whole genome shotgun (WGS) entry which is preliminary data.</text>
</comment>
<dbReference type="Proteomes" id="UP000235114">
    <property type="component" value="Unassembled WGS sequence"/>
</dbReference>
<proteinExistence type="predicted"/>
<dbReference type="OrthoDB" id="2974662at2"/>
<evidence type="ECO:0000313" key="4">
    <source>
        <dbReference type="Proteomes" id="UP000235114"/>
    </source>
</evidence>
<dbReference type="EMBL" id="PGVD01000104">
    <property type="protein sequence ID" value="PLR88427.1"/>
    <property type="molecule type" value="Genomic_DNA"/>
</dbReference>
<gene>
    <name evidence="1" type="ORF">CU635_08280</name>
    <name evidence="2" type="ORF">CVD25_22720</name>
</gene>
<name>A0A2N5GNG6_9BACI</name>
<evidence type="ECO:0000313" key="3">
    <source>
        <dbReference type="Proteomes" id="UP000234951"/>
    </source>
</evidence>
<dbReference type="EMBL" id="PGVA01000015">
    <property type="protein sequence ID" value="PLR83891.1"/>
    <property type="molecule type" value="Genomic_DNA"/>
</dbReference>